<dbReference type="EMBL" id="KY315528">
    <property type="protein sequence ID" value="QFW58067.1"/>
    <property type="molecule type" value="Genomic_DNA"/>
</dbReference>
<dbReference type="EMBL" id="KY315535">
    <property type="protein sequence ID" value="QFW78451.1"/>
    <property type="molecule type" value="Genomic_DNA"/>
</dbReference>
<dbReference type="EMBL" id="KY315547">
    <property type="protein sequence ID" value="QFX22401.1"/>
    <property type="molecule type" value="Genomic_DNA"/>
</dbReference>
<evidence type="ECO:0000313" key="12">
    <source>
        <dbReference type="EMBL" id="QFW06184.1"/>
    </source>
</evidence>
<evidence type="ECO:0000313" key="6">
    <source>
        <dbReference type="EMBL" id="QFV33900.1"/>
    </source>
</evidence>
<evidence type="ECO:0000313" key="4">
    <source>
        <dbReference type="EMBL" id="QFV25730.1"/>
    </source>
</evidence>
<dbReference type="EMBL" id="KY290191">
    <property type="protein sequence ID" value="QFV56893.1"/>
    <property type="molecule type" value="Genomic_DNA"/>
</dbReference>
<name>A0A1W6G0Z4_9BETA</name>
<dbReference type="EMBL" id="KY290182">
    <property type="protein sequence ID" value="QFV46833.1"/>
    <property type="molecule type" value="Genomic_DNA"/>
</dbReference>
<protein>
    <submittedName>
        <fullName evidence="1">Uncharacterized protein</fullName>
    </submittedName>
</protein>
<evidence type="ECO:0000313" key="15">
    <source>
        <dbReference type="EMBL" id="QFW34018.1"/>
    </source>
</evidence>
<dbReference type="EMBL" id="KY290191">
    <property type="protein sequence ID" value="QFV56910.1"/>
    <property type="molecule type" value="Genomic_DNA"/>
</dbReference>
<dbReference type="EMBL" id="KY315521">
    <property type="protein sequence ID" value="QFW34018.1"/>
    <property type="molecule type" value="Genomic_DNA"/>
</dbReference>
<dbReference type="EMBL" id="KY274505">
    <property type="protein sequence ID" value="QFV24875.1"/>
    <property type="molecule type" value="Genomic_DNA"/>
</dbReference>
<evidence type="ECO:0000313" key="17">
    <source>
        <dbReference type="EMBL" id="QFW78448.1"/>
    </source>
</evidence>
<evidence type="ECO:0000313" key="16">
    <source>
        <dbReference type="EMBL" id="QFW58055.1"/>
    </source>
</evidence>
<dbReference type="EMBL" id="KY290213">
    <property type="protein sequence ID" value="QFW06184.1"/>
    <property type="molecule type" value="Genomic_DNA"/>
</dbReference>
<dbReference type="EMBL" id="KY290219">
    <property type="protein sequence ID" value="QFW25518.1"/>
    <property type="molecule type" value="Genomic_DNA"/>
</dbReference>
<evidence type="ECO:0000313" key="5">
    <source>
        <dbReference type="EMBL" id="QFV26716.1"/>
    </source>
</evidence>
<proteinExistence type="predicted"/>
<evidence type="ECO:0000313" key="1">
    <source>
        <dbReference type="EMBL" id="ARM06450.1"/>
    </source>
</evidence>
<evidence type="ECO:0000313" key="11">
    <source>
        <dbReference type="EMBL" id="QFV70103.1"/>
    </source>
</evidence>
<dbReference type="EMBL" id="KY274491">
    <property type="protein sequence ID" value="QFV20940.1"/>
    <property type="molecule type" value="Genomic_DNA"/>
</dbReference>
<reference evidence="1" key="1">
    <citation type="journal article" date="2018" name="BMC Genomics">
        <title>Comparative genomic, transcriptomic, and proteomic reannotation of human herpesvirus 6.</title>
        <authorList>
            <person name="Greninger A.L."/>
            <person name="Knudsen G.M."/>
            <person name="Roychoudhury P."/>
            <person name="Hanson D.J."/>
            <person name="Sedlak R.H."/>
            <person name="Xie H."/>
            <person name="Guan J."/>
            <person name="Nguyen T."/>
            <person name="Peddu V."/>
            <person name="Boeckh M."/>
            <person name="Huang M.L."/>
            <person name="Cook L."/>
            <person name="Depledge D.P."/>
            <person name="Zerr D.M."/>
            <person name="Koelle D.M."/>
            <person name="Gantt S."/>
            <person name="Yoshikawa T."/>
            <person name="Caserta M."/>
            <person name="Hill J.A."/>
            <person name="Jerome K.R."/>
        </authorList>
    </citation>
    <scope>NUCLEOTIDE SEQUENCE</scope>
    <source>
        <strain evidence="4">HP10H9</strain>
        <strain evidence="16">HP12F5</strain>
        <strain evidence="5">HP15H9</strain>
        <strain evidence="15">HP1F1</strain>
        <strain evidence="6">HP34B3</strain>
        <strain evidence="7">HP42C9</strain>
        <strain evidence="17">HP43E10</strain>
        <strain evidence="8">HP58A9</strain>
        <strain evidence="9">HP69F10</strain>
        <strain evidence="1">HP8H1</strain>
        <strain evidence="18">HP91B10</strain>
        <strain evidence="2">Japan-a7</strain>
        <strain evidence="3">Japan-b11</strain>
        <strain evidence="10">NY-144</strain>
        <strain evidence="11">NY-309</strain>
        <strain evidence="12">NY-380</strain>
        <strain evidence="13">NY-390</strain>
        <strain evidence="14">NY-405</strain>
    </source>
</reference>
<dbReference type="EMBL" id="KY315535">
    <property type="protein sequence ID" value="QFW78448.1"/>
    <property type="molecule type" value="Genomic_DNA"/>
</dbReference>
<dbReference type="EMBL" id="KY274521">
    <property type="protein sequence ID" value="QFV33905.1"/>
    <property type="molecule type" value="Genomic_DNA"/>
</dbReference>
<dbReference type="EMBL" id="KY315521">
    <property type="protein sequence ID" value="QFW34024.1"/>
    <property type="molecule type" value="Genomic_DNA"/>
</dbReference>
<dbReference type="EMBL" id="KY315527">
    <property type="protein sequence ID" value="ARM06450.1"/>
    <property type="molecule type" value="Genomic_DNA"/>
</dbReference>
<evidence type="ECO:0000313" key="7">
    <source>
        <dbReference type="EMBL" id="QFV36765.1"/>
    </source>
</evidence>
<organism evidence="1">
    <name type="scientific">Human betaherpesvirus 6</name>
    <dbReference type="NCBI Taxonomy" id="10368"/>
    <lineage>
        <taxon>Viruses</taxon>
        <taxon>Duplodnaviria</taxon>
        <taxon>Heunggongvirae</taxon>
        <taxon>Peploviricota</taxon>
        <taxon>Herviviricetes</taxon>
        <taxon>Herpesvirales</taxon>
        <taxon>Orthoherpesviridae</taxon>
        <taxon>Betaherpesvirinae</taxon>
        <taxon>Roseolovirus</taxon>
    </lineage>
</organism>
<dbReference type="EMBL" id="KY290219">
    <property type="protein sequence ID" value="QFW25495.1"/>
    <property type="molecule type" value="Genomic_DNA"/>
</dbReference>
<dbReference type="EMBL" id="KY274521">
    <property type="protein sequence ID" value="QFV33900.1"/>
    <property type="molecule type" value="Genomic_DNA"/>
</dbReference>
<evidence type="ECO:0000313" key="8">
    <source>
        <dbReference type="EMBL" id="QFV41519.1"/>
    </source>
</evidence>
<dbReference type="EMBL" id="KY290200">
    <property type="protein sequence ID" value="QFV70121.1"/>
    <property type="molecule type" value="Genomic_DNA"/>
</dbReference>
<dbReference type="EMBL" id="KY290213">
    <property type="protein sequence ID" value="QFW06207.1"/>
    <property type="molecule type" value="Genomic_DNA"/>
</dbReference>
<evidence type="ECO:0000313" key="9">
    <source>
        <dbReference type="EMBL" id="QFV46830.1"/>
    </source>
</evidence>
<accession>A0A1W6G0Z4</accession>
<dbReference type="EMBL" id="KY274507">
    <property type="protein sequence ID" value="QFV25730.1"/>
    <property type="molecule type" value="Genomic_DNA"/>
</dbReference>
<dbReference type="EMBL" id="KY290176">
    <property type="protein sequence ID" value="QFV41525.1"/>
    <property type="molecule type" value="Genomic_DNA"/>
</dbReference>
<dbReference type="EMBL" id="KY274525">
    <property type="protein sequence ID" value="QFV36769.1"/>
    <property type="molecule type" value="Genomic_DNA"/>
</dbReference>
<dbReference type="EMBL" id="KY290176">
    <property type="protein sequence ID" value="QFV41519.1"/>
    <property type="molecule type" value="Genomic_DNA"/>
</dbReference>
<evidence type="ECO:0000313" key="14">
    <source>
        <dbReference type="EMBL" id="QFW25495.1"/>
    </source>
</evidence>
<dbReference type="EMBL" id="KY274509">
    <property type="protein sequence ID" value="QFV26716.1"/>
    <property type="molecule type" value="Genomic_DNA"/>
</dbReference>
<dbReference type="EMBL" id="KY315547">
    <property type="protein sequence ID" value="QFX22396.1"/>
    <property type="molecule type" value="Genomic_DNA"/>
</dbReference>
<dbReference type="EMBL" id="KY274505">
    <property type="protein sequence ID" value="QFV24872.1"/>
    <property type="molecule type" value="Genomic_DNA"/>
</dbReference>
<dbReference type="EMBL" id="KY274491">
    <property type="protein sequence ID" value="QFV20928.1"/>
    <property type="molecule type" value="Genomic_DNA"/>
</dbReference>
<dbReference type="EMBL" id="KY274507">
    <property type="protein sequence ID" value="QFV25734.1"/>
    <property type="molecule type" value="Genomic_DNA"/>
</dbReference>
<dbReference type="EMBL" id="KY290182">
    <property type="protein sequence ID" value="QFV46830.1"/>
    <property type="molecule type" value="Genomic_DNA"/>
</dbReference>
<evidence type="ECO:0000313" key="3">
    <source>
        <dbReference type="EMBL" id="QFV24872.1"/>
    </source>
</evidence>
<dbReference type="EMBL" id="KY290214">
    <property type="protein sequence ID" value="QFW08438.1"/>
    <property type="molecule type" value="Genomic_DNA"/>
</dbReference>
<evidence type="ECO:0000313" key="13">
    <source>
        <dbReference type="EMBL" id="QFW08438.1"/>
    </source>
</evidence>
<evidence type="ECO:0000313" key="2">
    <source>
        <dbReference type="EMBL" id="QFV20928.1"/>
    </source>
</evidence>
<evidence type="ECO:0000313" key="10">
    <source>
        <dbReference type="EMBL" id="QFV56893.1"/>
    </source>
</evidence>
<evidence type="ECO:0000313" key="18">
    <source>
        <dbReference type="EMBL" id="QFX22396.1"/>
    </source>
</evidence>
<dbReference type="EMBL" id="KY274509">
    <property type="protein sequence ID" value="QFV26720.1"/>
    <property type="molecule type" value="Genomic_DNA"/>
</dbReference>
<dbReference type="EMBL" id="KY274525">
    <property type="protein sequence ID" value="QFV36765.1"/>
    <property type="molecule type" value="Genomic_DNA"/>
</dbReference>
<sequence length="46" mass="5193">MFYDSSTVSAGTVILDPSRTRVPPQPWTRVCTYVADTEKNFNPWAS</sequence>
<dbReference type="EMBL" id="KY315528">
    <property type="protein sequence ID" value="QFW58055.1"/>
    <property type="molecule type" value="Genomic_DNA"/>
</dbReference>
<dbReference type="EMBL" id="KY315527">
    <property type="protein sequence ID" value="QFW55170.1"/>
    <property type="molecule type" value="Genomic_DNA"/>
</dbReference>
<dbReference type="EMBL" id="KY290200">
    <property type="protein sequence ID" value="QFV70103.1"/>
    <property type="molecule type" value="Genomic_DNA"/>
</dbReference>
<dbReference type="EMBL" id="KY290214">
    <property type="protein sequence ID" value="QFW08449.1"/>
    <property type="molecule type" value="Genomic_DNA"/>
</dbReference>